<accession>A0A0D0APX8</accession>
<dbReference type="PANTHER" id="PTHR28027">
    <property type="entry name" value="TRANSCRIPTIONAL REGULATOR MIT1"/>
    <property type="match status" value="1"/>
</dbReference>
<gene>
    <name evidence="2" type="ORF">CY34DRAFT_807593</name>
</gene>
<dbReference type="InParanoid" id="A0A0D0APX8"/>
<dbReference type="Proteomes" id="UP000054485">
    <property type="component" value="Unassembled WGS sequence"/>
</dbReference>
<evidence type="ECO:0000313" key="3">
    <source>
        <dbReference type="Proteomes" id="UP000054485"/>
    </source>
</evidence>
<protein>
    <recommendedName>
        <fullName evidence="4">cAMP-independent regulatory protein pac2</fullName>
    </recommendedName>
</protein>
<feature type="compositionally biased region" description="Low complexity" evidence="1">
    <location>
        <begin position="234"/>
        <end position="251"/>
    </location>
</feature>
<feature type="region of interest" description="Disordered" evidence="1">
    <location>
        <begin position="217"/>
        <end position="313"/>
    </location>
</feature>
<feature type="region of interest" description="Disordered" evidence="1">
    <location>
        <begin position="119"/>
        <end position="139"/>
    </location>
</feature>
<reference evidence="3" key="2">
    <citation type="submission" date="2015-01" db="EMBL/GenBank/DDBJ databases">
        <title>Evolutionary Origins and Diversification of the Mycorrhizal Mutualists.</title>
        <authorList>
            <consortium name="DOE Joint Genome Institute"/>
            <consortium name="Mycorrhizal Genomics Consortium"/>
            <person name="Kohler A."/>
            <person name="Kuo A."/>
            <person name="Nagy L.G."/>
            <person name="Floudas D."/>
            <person name="Copeland A."/>
            <person name="Barry K.W."/>
            <person name="Cichocki N."/>
            <person name="Veneault-Fourrey C."/>
            <person name="LaButti K."/>
            <person name="Lindquist E.A."/>
            <person name="Lipzen A."/>
            <person name="Lundell T."/>
            <person name="Morin E."/>
            <person name="Murat C."/>
            <person name="Riley R."/>
            <person name="Ohm R."/>
            <person name="Sun H."/>
            <person name="Tunlid A."/>
            <person name="Henrissat B."/>
            <person name="Grigoriev I.V."/>
            <person name="Hibbett D.S."/>
            <person name="Martin F."/>
        </authorList>
    </citation>
    <scope>NUCLEOTIDE SEQUENCE [LARGE SCALE GENOMIC DNA]</scope>
    <source>
        <strain evidence="3">UH-Slu-Lm8-n1</strain>
    </source>
</reference>
<evidence type="ECO:0000313" key="2">
    <source>
        <dbReference type="EMBL" id="KIK40049.1"/>
    </source>
</evidence>
<keyword evidence="3" id="KW-1185">Reference proteome</keyword>
<dbReference type="GO" id="GO:0003677">
    <property type="term" value="F:DNA binding"/>
    <property type="evidence" value="ECO:0007669"/>
    <property type="project" value="TreeGrafter"/>
</dbReference>
<reference evidence="2 3" key="1">
    <citation type="submission" date="2014-04" db="EMBL/GenBank/DDBJ databases">
        <authorList>
            <consortium name="DOE Joint Genome Institute"/>
            <person name="Kuo A."/>
            <person name="Ruytinx J."/>
            <person name="Rineau F."/>
            <person name="Colpaert J."/>
            <person name="Kohler A."/>
            <person name="Nagy L.G."/>
            <person name="Floudas D."/>
            <person name="Copeland A."/>
            <person name="Barry K.W."/>
            <person name="Cichocki N."/>
            <person name="Veneault-Fourrey C."/>
            <person name="LaButti K."/>
            <person name="Lindquist E.A."/>
            <person name="Lipzen A."/>
            <person name="Lundell T."/>
            <person name="Morin E."/>
            <person name="Murat C."/>
            <person name="Sun H."/>
            <person name="Tunlid A."/>
            <person name="Henrissat B."/>
            <person name="Grigoriev I.V."/>
            <person name="Hibbett D.S."/>
            <person name="Martin F."/>
            <person name="Nordberg H.P."/>
            <person name="Cantor M.N."/>
            <person name="Hua S.X."/>
        </authorList>
    </citation>
    <scope>NUCLEOTIDE SEQUENCE [LARGE SCALE GENOMIC DNA]</scope>
    <source>
        <strain evidence="2 3">UH-Slu-Lm8-n1</strain>
    </source>
</reference>
<feature type="compositionally biased region" description="Low complexity" evidence="1">
    <location>
        <begin position="260"/>
        <end position="284"/>
    </location>
</feature>
<dbReference type="HOGENOM" id="CLU_028895_2_1_1"/>
<dbReference type="OrthoDB" id="5572844at2759"/>
<organism evidence="2 3">
    <name type="scientific">Suillus luteus UH-Slu-Lm8-n1</name>
    <dbReference type="NCBI Taxonomy" id="930992"/>
    <lineage>
        <taxon>Eukaryota</taxon>
        <taxon>Fungi</taxon>
        <taxon>Dikarya</taxon>
        <taxon>Basidiomycota</taxon>
        <taxon>Agaricomycotina</taxon>
        <taxon>Agaricomycetes</taxon>
        <taxon>Agaricomycetidae</taxon>
        <taxon>Boletales</taxon>
        <taxon>Suillineae</taxon>
        <taxon>Suillaceae</taxon>
        <taxon>Suillus</taxon>
    </lineage>
</organism>
<sequence>MAHYSNSSTVHNGPPTHPALHVRDAKDAHVVLEAVRLNMLPLIKRRLTASEREQLSSGNVFVWEEAENDGGLLRWTDGRRWSQSRMRGDYLFYEEKMETTQEEKDAKAALRALRTADPLAVAPPTNRRKDRPNRPNGLTKQTYSALVYLPGTSLPRKWHVVAYFTGDDYVRLPVIESYDYLRNLRVPCGIFVSSKANGSRTDRFSYTTDGMEPYDSAGHVHGYPSQYSMMQGTPRRPMSSASSSSSMPLSPTQHHPRSPPSSSAAMGSGRTDTSLPSISTLTSIRDTPEFRQPHSSQSVRLGHPSPTTYSPLSAEDRRVLNSFKLSL</sequence>
<dbReference type="InterPro" id="IPR018608">
    <property type="entry name" value="Gti1/Pac2"/>
</dbReference>
<evidence type="ECO:0000256" key="1">
    <source>
        <dbReference type="SAM" id="MobiDB-lite"/>
    </source>
</evidence>
<dbReference type="AlphaFoldDB" id="A0A0D0APX8"/>
<feature type="compositionally biased region" description="Polar residues" evidence="1">
    <location>
        <begin position="293"/>
        <end position="311"/>
    </location>
</feature>
<dbReference type="EMBL" id="KN835317">
    <property type="protein sequence ID" value="KIK40049.1"/>
    <property type="molecule type" value="Genomic_DNA"/>
</dbReference>
<dbReference type="PANTHER" id="PTHR28027:SF1">
    <property type="entry name" value="CAMP INDEPENDENT REGULATORY PROTEIN (AFU_ORTHOLOGUE AFUA_3G09640)"/>
    <property type="match status" value="1"/>
</dbReference>
<name>A0A0D0APX8_9AGAM</name>
<proteinExistence type="predicted"/>
<dbReference type="Pfam" id="PF09729">
    <property type="entry name" value="Gti1_Pac2"/>
    <property type="match status" value="1"/>
</dbReference>
<evidence type="ECO:0008006" key="4">
    <source>
        <dbReference type="Google" id="ProtNLM"/>
    </source>
</evidence>